<dbReference type="InterPro" id="IPR019920">
    <property type="entry name" value="F420-binding_dom_put"/>
</dbReference>
<feature type="domain" description="Pyridoxamine 5'-phosphate oxidase N-terminal" evidence="3">
    <location>
        <begin position="79"/>
        <end position="202"/>
    </location>
</feature>
<evidence type="ECO:0000313" key="5">
    <source>
        <dbReference type="Proteomes" id="UP001500403"/>
    </source>
</evidence>
<comment type="caution">
    <text evidence="4">The sequence shown here is derived from an EMBL/GenBank/DDBJ whole genome shotgun (WGS) entry which is preliminary data.</text>
</comment>
<dbReference type="PANTHER" id="PTHR35176">
    <property type="entry name" value="HEME OXYGENASE HI_0854-RELATED"/>
    <property type="match status" value="1"/>
</dbReference>
<evidence type="ECO:0000256" key="1">
    <source>
        <dbReference type="ARBA" id="ARBA00023002"/>
    </source>
</evidence>
<gene>
    <name evidence="4" type="ORF">GCM10010446_23720</name>
</gene>
<sequence length="212" mass="23600">MARPAAGRATVVRFTRVAGNAEPSLEHRSPADPAPLPPGERRGLGSEWNSPGWTVMLVIVHMNAATRDDGGCPVSKPPLPEEAVAMLAKANPAVVTTLRPDGRPVSTATWYLWENGRVLVTMDEGRKRLEHVRNDPRVSLTVLDGGNWYTHISIVGRVTELREDEGLADTDRLSQHYLGKPYAQRDRRRFNAWIEIDRWHGWGSLKDTDQPG</sequence>
<dbReference type="NCBIfam" id="TIGR03618">
    <property type="entry name" value="Rv1155_F420"/>
    <property type="match status" value="1"/>
</dbReference>
<feature type="region of interest" description="Disordered" evidence="2">
    <location>
        <begin position="20"/>
        <end position="47"/>
    </location>
</feature>
<evidence type="ECO:0000259" key="3">
    <source>
        <dbReference type="Pfam" id="PF01243"/>
    </source>
</evidence>
<keyword evidence="1" id="KW-0560">Oxidoreductase</keyword>
<dbReference type="InterPro" id="IPR052019">
    <property type="entry name" value="F420H2_bilvrd_red/Heme_oxyg"/>
</dbReference>
<reference evidence="5" key="1">
    <citation type="journal article" date="2019" name="Int. J. Syst. Evol. Microbiol.">
        <title>The Global Catalogue of Microorganisms (GCM) 10K type strain sequencing project: providing services to taxonomists for standard genome sequencing and annotation.</title>
        <authorList>
            <consortium name="The Broad Institute Genomics Platform"/>
            <consortium name="The Broad Institute Genome Sequencing Center for Infectious Disease"/>
            <person name="Wu L."/>
            <person name="Ma J."/>
        </authorList>
    </citation>
    <scope>NUCLEOTIDE SEQUENCE [LARGE SCALE GENOMIC DNA]</scope>
    <source>
        <strain evidence="5">JCM 9088</strain>
    </source>
</reference>
<proteinExistence type="predicted"/>
<name>A0ABP6JMZ1_9ACTN</name>
<evidence type="ECO:0000256" key="2">
    <source>
        <dbReference type="SAM" id="MobiDB-lite"/>
    </source>
</evidence>
<dbReference type="PANTHER" id="PTHR35176:SF6">
    <property type="entry name" value="HEME OXYGENASE HI_0854-RELATED"/>
    <property type="match status" value="1"/>
</dbReference>
<accession>A0ABP6JMZ1</accession>
<protein>
    <recommendedName>
        <fullName evidence="3">Pyridoxamine 5'-phosphate oxidase N-terminal domain-containing protein</fullName>
    </recommendedName>
</protein>
<keyword evidence="5" id="KW-1185">Reference proteome</keyword>
<dbReference type="InterPro" id="IPR012349">
    <property type="entry name" value="Split_barrel_FMN-bd"/>
</dbReference>
<dbReference type="EMBL" id="BAAAUD010000021">
    <property type="protein sequence ID" value="GAA2937655.1"/>
    <property type="molecule type" value="Genomic_DNA"/>
</dbReference>
<organism evidence="4 5">
    <name type="scientific">Streptomyces enissocaesilis</name>
    <dbReference type="NCBI Taxonomy" id="332589"/>
    <lineage>
        <taxon>Bacteria</taxon>
        <taxon>Bacillati</taxon>
        <taxon>Actinomycetota</taxon>
        <taxon>Actinomycetes</taxon>
        <taxon>Kitasatosporales</taxon>
        <taxon>Streptomycetaceae</taxon>
        <taxon>Streptomyces</taxon>
        <taxon>Streptomyces rochei group</taxon>
    </lineage>
</organism>
<dbReference type="Pfam" id="PF01243">
    <property type="entry name" value="PNPOx_N"/>
    <property type="match status" value="1"/>
</dbReference>
<dbReference type="Gene3D" id="2.30.110.10">
    <property type="entry name" value="Electron Transport, Fmn-binding Protein, Chain A"/>
    <property type="match status" value="1"/>
</dbReference>
<dbReference type="SUPFAM" id="SSF50475">
    <property type="entry name" value="FMN-binding split barrel"/>
    <property type="match status" value="1"/>
</dbReference>
<dbReference type="InterPro" id="IPR011576">
    <property type="entry name" value="Pyridox_Oxase_N"/>
</dbReference>
<evidence type="ECO:0000313" key="4">
    <source>
        <dbReference type="EMBL" id="GAA2937655.1"/>
    </source>
</evidence>
<dbReference type="Proteomes" id="UP001500403">
    <property type="component" value="Unassembled WGS sequence"/>
</dbReference>